<dbReference type="Proteomes" id="UP000229756">
    <property type="component" value="Unassembled WGS sequence"/>
</dbReference>
<dbReference type="InterPro" id="IPR000037">
    <property type="entry name" value="SsrA-bd_prot"/>
</dbReference>
<comment type="caution">
    <text evidence="5">The sequence shown here is derived from an EMBL/GenBank/DDBJ whole genome shotgun (WGS) entry which is preliminary data.</text>
</comment>
<gene>
    <name evidence="3" type="primary">smpB</name>
    <name evidence="5" type="ORF">CO058_02845</name>
</gene>
<dbReference type="PANTHER" id="PTHR30308:SF2">
    <property type="entry name" value="SSRA-BINDING PROTEIN"/>
    <property type="match status" value="1"/>
</dbReference>
<dbReference type="Pfam" id="PF01668">
    <property type="entry name" value="SmpB"/>
    <property type="match status" value="1"/>
</dbReference>
<dbReference type="GO" id="GO:0070929">
    <property type="term" value="P:trans-translation"/>
    <property type="evidence" value="ECO:0007669"/>
    <property type="project" value="UniProtKB-UniRule"/>
</dbReference>
<dbReference type="CDD" id="cd09294">
    <property type="entry name" value="SmpB"/>
    <property type="match status" value="1"/>
</dbReference>
<evidence type="ECO:0000313" key="6">
    <source>
        <dbReference type="Proteomes" id="UP000229756"/>
    </source>
</evidence>
<comment type="similarity">
    <text evidence="3">Belongs to the SmpB family.</text>
</comment>
<dbReference type="NCBIfam" id="TIGR00086">
    <property type="entry name" value="smpB"/>
    <property type="match status" value="1"/>
</dbReference>
<feature type="region of interest" description="Disordered" evidence="4">
    <location>
        <begin position="123"/>
        <end position="150"/>
    </location>
</feature>
<dbReference type="Gene3D" id="2.40.280.10">
    <property type="match status" value="1"/>
</dbReference>
<dbReference type="AlphaFoldDB" id="A0A2M8ELD3"/>
<dbReference type="InterPro" id="IPR023620">
    <property type="entry name" value="SmpB"/>
</dbReference>
<dbReference type="PANTHER" id="PTHR30308">
    <property type="entry name" value="TMRNA-BINDING COMPONENT OF TRANS-TRANSLATION TAGGING COMPLEX"/>
    <property type="match status" value="1"/>
</dbReference>
<protein>
    <recommendedName>
        <fullName evidence="3">SsrA-binding protein</fullName>
    </recommendedName>
    <alternativeName>
        <fullName evidence="3">Small protein B</fullName>
    </alternativeName>
</protein>
<dbReference type="PROSITE" id="PS01317">
    <property type="entry name" value="SSRP"/>
    <property type="match status" value="1"/>
</dbReference>
<evidence type="ECO:0000313" key="5">
    <source>
        <dbReference type="EMBL" id="PJC23520.1"/>
    </source>
</evidence>
<sequence length="150" mass="17082">MSTIIRNRKAYHDYEIIEKYEAGIKLLGVEVKALKEGKGNLTGTYVKGTGGRLSLIGFNLPPYSKSGTLLDYDSTRTRLLLLTKKELDFLLDKTEKQGFTLIPLKFYTKGSLIKLEIGLAKGKKKSDKKRALMEAQEKRDIERDLKNQKR</sequence>
<dbReference type="HAMAP" id="MF_00023">
    <property type="entry name" value="SmpB"/>
    <property type="match status" value="1"/>
</dbReference>
<organism evidence="5 6">
    <name type="scientific">candidate division WWE3 bacterium CG_4_9_14_0_2_um_filter_35_11</name>
    <dbReference type="NCBI Taxonomy" id="1975077"/>
    <lineage>
        <taxon>Bacteria</taxon>
        <taxon>Katanobacteria</taxon>
    </lineage>
</organism>
<reference evidence="6" key="1">
    <citation type="submission" date="2017-09" db="EMBL/GenBank/DDBJ databases">
        <title>Depth-based differentiation of microbial function through sediment-hosted aquifers and enrichment of novel symbionts in the deep terrestrial subsurface.</title>
        <authorList>
            <person name="Probst A.J."/>
            <person name="Ladd B."/>
            <person name="Jarett J.K."/>
            <person name="Geller-Mcgrath D.E."/>
            <person name="Sieber C.M.K."/>
            <person name="Emerson J.B."/>
            <person name="Anantharaman K."/>
            <person name="Thomas B.C."/>
            <person name="Malmstrom R."/>
            <person name="Stieglmeier M."/>
            <person name="Klingl A."/>
            <person name="Woyke T."/>
            <person name="Ryan C.M."/>
            <person name="Banfield J.F."/>
        </authorList>
    </citation>
    <scope>NUCLEOTIDE SEQUENCE [LARGE SCALE GENOMIC DNA]</scope>
</reference>
<dbReference type="GO" id="GO:0003723">
    <property type="term" value="F:RNA binding"/>
    <property type="evidence" value="ECO:0007669"/>
    <property type="project" value="UniProtKB-UniRule"/>
</dbReference>
<keyword evidence="2 3" id="KW-0694">RNA-binding</keyword>
<accession>A0A2M8ELD3</accession>
<evidence type="ECO:0000256" key="1">
    <source>
        <dbReference type="ARBA" id="ARBA00022490"/>
    </source>
</evidence>
<dbReference type="NCBIfam" id="NF003843">
    <property type="entry name" value="PRK05422.1"/>
    <property type="match status" value="1"/>
</dbReference>
<dbReference type="EMBL" id="PFSJ01000022">
    <property type="protein sequence ID" value="PJC23520.1"/>
    <property type="molecule type" value="Genomic_DNA"/>
</dbReference>
<dbReference type="SUPFAM" id="SSF74982">
    <property type="entry name" value="Small protein B (SmpB)"/>
    <property type="match status" value="1"/>
</dbReference>
<name>A0A2M8ELD3_UNCKA</name>
<dbReference type="InterPro" id="IPR020081">
    <property type="entry name" value="SsrA-bd_prot_CS"/>
</dbReference>
<feature type="compositionally biased region" description="Basic and acidic residues" evidence="4">
    <location>
        <begin position="129"/>
        <end position="150"/>
    </location>
</feature>
<keyword evidence="1 3" id="KW-0963">Cytoplasm</keyword>
<evidence type="ECO:0000256" key="2">
    <source>
        <dbReference type="ARBA" id="ARBA00022884"/>
    </source>
</evidence>
<comment type="subcellular location">
    <subcellularLocation>
        <location evidence="3">Cytoplasm</location>
    </subcellularLocation>
    <text evidence="3">The tmRNA-SmpB complex associates with stalled 70S ribosomes.</text>
</comment>
<proteinExistence type="inferred from homology"/>
<dbReference type="GO" id="GO:0005829">
    <property type="term" value="C:cytosol"/>
    <property type="evidence" value="ECO:0007669"/>
    <property type="project" value="TreeGrafter"/>
</dbReference>
<evidence type="ECO:0000256" key="3">
    <source>
        <dbReference type="HAMAP-Rule" id="MF_00023"/>
    </source>
</evidence>
<comment type="function">
    <text evidence="3">Required for rescue of stalled ribosomes mediated by trans-translation. Binds to transfer-messenger RNA (tmRNA), required for stable association of tmRNA with ribosomes. tmRNA and SmpB together mimic tRNA shape, replacing the anticodon stem-loop with SmpB. tmRNA is encoded by the ssrA gene; the 2 termini fold to resemble tRNA(Ala) and it encodes a 'tag peptide', a short internal open reading frame. During trans-translation Ala-aminoacylated tmRNA acts like a tRNA, entering the A-site of stalled ribosomes, displacing the stalled mRNA. The ribosome then switches to translate the ORF on the tmRNA; the nascent peptide is terminated with the 'tag peptide' encoded by the tmRNA and targeted for degradation. The ribosome is freed to recommence translation, which seems to be the essential function of trans-translation.</text>
</comment>
<evidence type="ECO:0000256" key="4">
    <source>
        <dbReference type="SAM" id="MobiDB-lite"/>
    </source>
</evidence>
<dbReference type="GO" id="GO:0070930">
    <property type="term" value="P:trans-translation-dependent protein tagging"/>
    <property type="evidence" value="ECO:0007669"/>
    <property type="project" value="TreeGrafter"/>
</dbReference>